<dbReference type="InterPro" id="IPR038718">
    <property type="entry name" value="SNF2-like_sf"/>
</dbReference>
<keyword evidence="5" id="KW-0378">Hydrolase</keyword>
<feature type="domain" description="Helicase ATP-binding" evidence="9">
    <location>
        <begin position="3"/>
        <end position="169"/>
    </location>
</feature>
<evidence type="ECO:0000256" key="7">
    <source>
        <dbReference type="ARBA" id="ARBA00024776"/>
    </source>
</evidence>
<accession>A0A914CA41</accession>
<evidence type="ECO:0000313" key="12">
    <source>
        <dbReference type="WBParaSite" id="ACRNAN_Path_69.g243.t1"/>
    </source>
</evidence>
<dbReference type="SUPFAM" id="SSF52540">
    <property type="entry name" value="P-loop containing nucleoside triphosphate hydrolases"/>
    <property type="match status" value="2"/>
</dbReference>
<dbReference type="InterPro" id="IPR014001">
    <property type="entry name" value="Helicase_ATP-bd"/>
</dbReference>
<dbReference type="Gene3D" id="3.40.50.300">
    <property type="entry name" value="P-loop containing nucleotide triphosphate hydrolases"/>
    <property type="match status" value="1"/>
</dbReference>
<evidence type="ECO:0000256" key="8">
    <source>
        <dbReference type="ARBA" id="ARBA00029956"/>
    </source>
</evidence>
<dbReference type="GO" id="GO:0007131">
    <property type="term" value="P:reciprocal meiotic recombination"/>
    <property type="evidence" value="ECO:0007669"/>
    <property type="project" value="TreeGrafter"/>
</dbReference>
<reference evidence="12" key="1">
    <citation type="submission" date="2022-11" db="UniProtKB">
        <authorList>
            <consortium name="WormBaseParasite"/>
        </authorList>
    </citation>
    <scope>IDENTIFICATION</scope>
</reference>
<protein>
    <recommendedName>
        <fullName evidence="2">DNA repair and recombination protein RAD54-like</fullName>
    </recommendedName>
    <alternativeName>
        <fullName evidence="8">Protein okra</fullName>
    </alternativeName>
</protein>
<dbReference type="InterPro" id="IPR049730">
    <property type="entry name" value="SNF2/RAD54-like_C"/>
</dbReference>
<dbReference type="GO" id="GO:0000724">
    <property type="term" value="P:double-strand break repair via homologous recombination"/>
    <property type="evidence" value="ECO:0007669"/>
    <property type="project" value="TreeGrafter"/>
</dbReference>
<dbReference type="Pfam" id="PF00271">
    <property type="entry name" value="Helicase_C"/>
    <property type="match status" value="1"/>
</dbReference>
<evidence type="ECO:0000256" key="3">
    <source>
        <dbReference type="ARBA" id="ARBA00022618"/>
    </source>
</evidence>
<evidence type="ECO:0000259" key="9">
    <source>
        <dbReference type="PROSITE" id="PS51192"/>
    </source>
</evidence>
<dbReference type="Gene3D" id="1.20.120.850">
    <property type="entry name" value="SWI2/SNF2 ATPases, N-terminal domain"/>
    <property type="match status" value="1"/>
</dbReference>
<dbReference type="GO" id="GO:0016787">
    <property type="term" value="F:hydrolase activity"/>
    <property type="evidence" value="ECO:0007669"/>
    <property type="project" value="UniProtKB-KW"/>
</dbReference>
<dbReference type="PROSITE" id="PS51192">
    <property type="entry name" value="HELICASE_ATP_BIND_1"/>
    <property type="match status" value="1"/>
</dbReference>
<dbReference type="GO" id="GO:0005524">
    <property type="term" value="F:ATP binding"/>
    <property type="evidence" value="ECO:0007669"/>
    <property type="project" value="InterPro"/>
</dbReference>
<dbReference type="Gene3D" id="3.40.50.10810">
    <property type="entry name" value="Tandem AAA-ATPase domain"/>
    <property type="match status" value="1"/>
</dbReference>
<keyword evidence="3" id="KW-0132">Cell division</keyword>
<evidence type="ECO:0000259" key="10">
    <source>
        <dbReference type="PROSITE" id="PS51194"/>
    </source>
</evidence>
<dbReference type="PANTHER" id="PTHR45629:SF7">
    <property type="entry name" value="DNA EXCISION REPAIR PROTEIN ERCC-6-RELATED"/>
    <property type="match status" value="1"/>
</dbReference>
<name>A0A914CA41_9BILA</name>
<comment type="function">
    <text evidence="7">Involved in mitotic DNA repair and meiotic recombination. Functions in the recombinational DNA repair pathway. Essential for interhomolog gene conversion (GC), but may have a less important role in intersister GC than spn-A/Rad51. In the presence of DNA, spn-A/Rad51 enhances the ATPase activity of okr/Rad54.</text>
</comment>
<dbReference type="Pfam" id="PF00176">
    <property type="entry name" value="SNF2-rel_dom"/>
    <property type="match status" value="1"/>
</dbReference>
<dbReference type="InterPro" id="IPR050496">
    <property type="entry name" value="SNF2_RAD54_helicase_repair"/>
</dbReference>
<comment type="subunit">
    <text evidence="1">Interacts (via N-terminus) with spn-A/Rad51.</text>
</comment>
<dbReference type="PANTHER" id="PTHR45629">
    <property type="entry name" value="SNF2/RAD54 FAMILY MEMBER"/>
    <property type="match status" value="1"/>
</dbReference>
<dbReference type="InterPro" id="IPR000330">
    <property type="entry name" value="SNF2_N"/>
</dbReference>
<keyword evidence="6" id="KW-0131">Cell cycle</keyword>
<keyword evidence="11" id="KW-1185">Reference proteome</keyword>
<dbReference type="CDD" id="cd18793">
    <property type="entry name" value="SF2_C_SNF"/>
    <property type="match status" value="1"/>
</dbReference>
<dbReference type="Proteomes" id="UP000887540">
    <property type="component" value="Unplaced"/>
</dbReference>
<evidence type="ECO:0000256" key="2">
    <source>
        <dbReference type="ARBA" id="ARBA00015341"/>
    </source>
</evidence>
<dbReference type="PROSITE" id="PS51194">
    <property type="entry name" value="HELICASE_CTER"/>
    <property type="match status" value="1"/>
</dbReference>
<dbReference type="SMART" id="SM00487">
    <property type="entry name" value="DEXDc"/>
    <property type="match status" value="1"/>
</dbReference>
<dbReference type="GO" id="GO:0015616">
    <property type="term" value="F:DNA translocase activity"/>
    <property type="evidence" value="ECO:0007669"/>
    <property type="project" value="TreeGrafter"/>
</dbReference>
<feature type="domain" description="Helicase C-terminal" evidence="10">
    <location>
        <begin position="306"/>
        <end position="466"/>
    </location>
</feature>
<dbReference type="InterPro" id="IPR027417">
    <property type="entry name" value="P-loop_NTPase"/>
</dbReference>
<evidence type="ECO:0000256" key="1">
    <source>
        <dbReference type="ARBA" id="ARBA00011467"/>
    </source>
</evidence>
<dbReference type="GO" id="GO:0005634">
    <property type="term" value="C:nucleus"/>
    <property type="evidence" value="ECO:0007669"/>
    <property type="project" value="TreeGrafter"/>
</dbReference>
<keyword evidence="4" id="KW-0498">Mitosis</keyword>
<evidence type="ECO:0000256" key="6">
    <source>
        <dbReference type="ARBA" id="ARBA00023306"/>
    </source>
</evidence>
<dbReference type="GO" id="GO:0051301">
    <property type="term" value="P:cell division"/>
    <property type="evidence" value="ECO:0007669"/>
    <property type="project" value="UniProtKB-KW"/>
</dbReference>
<dbReference type="AlphaFoldDB" id="A0A914CA41"/>
<proteinExistence type="predicted"/>
<organism evidence="11 12">
    <name type="scientific">Acrobeloides nanus</name>
    <dbReference type="NCBI Taxonomy" id="290746"/>
    <lineage>
        <taxon>Eukaryota</taxon>
        <taxon>Metazoa</taxon>
        <taxon>Ecdysozoa</taxon>
        <taxon>Nematoda</taxon>
        <taxon>Chromadorea</taxon>
        <taxon>Rhabditida</taxon>
        <taxon>Tylenchina</taxon>
        <taxon>Cephalobomorpha</taxon>
        <taxon>Cephaloboidea</taxon>
        <taxon>Cephalobidae</taxon>
        <taxon>Acrobeloides</taxon>
    </lineage>
</organism>
<dbReference type="WBParaSite" id="ACRNAN_Path_69.g243.t1">
    <property type="protein sequence ID" value="ACRNAN_Path_69.g243.t1"/>
    <property type="gene ID" value="ACRNAN_Path_69.g243"/>
</dbReference>
<dbReference type="InterPro" id="IPR001650">
    <property type="entry name" value="Helicase_C-like"/>
</dbReference>
<evidence type="ECO:0000313" key="11">
    <source>
        <dbReference type="Proteomes" id="UP000887540"/>
    </source>
</evidence>
<evidence type="ECO:0000256" key="4">
    <source>
        <dbReference type="ARBA" id="ARBA00022776"/>
    </source>
</evidence>
<evidence type="ECO:0000256" key="5">
    <source>
        <dbReference type="ARBA" id="ARBA00022801"/>
    </source>
</evidence>
<dbReference type="SMART" id="SM00490">
    <property type="entry name" value="HELICc"/>
    <property type="match status" value="1"/>
</dbReference>
<sequence length="654" mass="74491">MYDKLKNSPSGVILADDMGLGKTIQTIALIYTLLNNGPDGKPILKKVLLIVPTSLIQNWIVELNKWIEGKTIYQPVESASEIDNYVSFAHRLPILIISYGMAWRHIERLEKIRFDLMVCDEAHQLKGNDSKLRKKLSSLDISRKLLLSGTPLQNDVEEFYSILDFARPTVFGSLAEFKAQIQEKEGIEMPELVDETLLRRKTDVIKEFMPQKTEYIIFCKPSEIQQHVYEAISDVMTLEAFSQIDLLKKLCNHPALVYKSVHEGEIKERTGQKKFVNFAGVLSKFESFKFDPLNCQTTDSGKLAALLEMVMSFYELGEKTVIASSYTKTLDLLEELFSFIHFKISRLDGQTPNHERQKIVEKFNSSKNRQNLFLLSTKAGGIGLNLTGASRLILFDSSWNPAIDLQAMARIWREGQQKKCHIYRLITSGTIEEKILQRQIMKTGLTSLLEPDFVDADVPEFIDEEMQDFTLVETECETHTLIGCECRGSGALPDELDALENENHGEMFEEEINDTSLRLEESSFLDESKPCIVGIPGSEHDDSVLDGYKMDLNESSRSYLEQSILDDSVREIYERGEKRKKKMTKQIEEDLAISSEAAIKLDSSRKNEKHASMAELLRWRHYSTAIPQALAYVKTNTGLSRIEPKHVSFIMLAI</sequence>